<protein>
    <submittedName>
        <fullName evidence="1">Uncharacterized protein</fullName>
    </submittedName>
</protein>
<comment type="caution">
    <text evidence="1">The sequence shown here is derived from an EMBL/GenBank/DDBJ whole genome shotgun (WGS) entry which is preliminary data.</text>
</comment>
<proteinExistence type="predicted"/>
<name>X1FFF6_9ZZZZ</name>
<gene>
    <name evidence="1" type="ORF">S03H2_03948</name>
</gene>
<dbReference type="EMBL" id="BARU01001515">
    <property type="protein sequence ID" value="GAH31260.1"/>
    <property type="molecule type" value="Genomic_DNA"/>
</dbReference>
<sequence length="31" mass="3928">WIMEKNKKVSWDDRRVVREEYKKIYGKIQNS</sequence>
<reference evidence="1" key="1">
    <citation type="journal article" date="2014" name="Front. Microbiol.">
        <title>High frequency of phylogenetically diverse reductive dehalogenase-homologous genes in deep subseafloor sedimentary metagenomes.</title>
        <authorList>
            <person name="Kawai M."/>
            <person name="Futagami T."/>
            <person name="Toyoda A."/>
            <person name="Takaki Y."/>
            <person name="Nishi S."/>
            <person name="Hori S."/>
            <person name="Arai W."/>
            <person name="Tsubouchi T."/>
            <person name="Morono Y."/>
            <person name="Uchiyama I."/>
            <person name="Ito T."/>
            <person name="Fujiyama A."/>
            <person name="Inagaki F."/>
            <person name="Takami H."/>
        </authorList>
    </citation>
    <scope>NUCLEOTIDE SEQUENCE</scope>
    <source>
        <strain evidence="1">Expedition CK06-06</strain>
    </source>
</reference>
<accession>X1FFF6</accession>
<evidence type="ECO:0000313" key="1">
    <source>
        <dbReference type="EMBL" id="GAH31260.1"/>
    </source>
</evidence>
<feature type="non-terminal residue" evidence="1">
    <location>
        <position position="1"/>
    </location>
</feature>
<organism evidence="1">
    <name type="scientific">marine sediment metagenome</name>
    <dbReference type="NCBI Taxonomy" id="412755"/>
    <lineage>
        <taxon>unclassified sequences</taxon>
        <taxon>metagenomes</taxon>
        <taxon>ecological metagenomes</taxon>
    </lineage>
</organism>
<dbReference type="AlphaFoldDB" id="X1FFF6"/>